<dbReference type="NCBIfam" id="TIGR03696">
    <property type="entry name" value="Rhs_assc_core"/>
    <property type="match status" value="1"/>
</dbReference>
<dbReference type="InterPro" id="IPR031325">
    <property type="entry name" value="RHS_repeat"/>
</dbReference>
<comment type="caution">
    <text evidence="6">The sequence shown here is derived from an EMBL/GenBank/DDBJ whole genome shotgun (WGS) entry which is preliminary data.</text>
</comment>
<feature type="region of interest" description="Disordered" evidence="2">
    <location>
        <begin position="317"/>
        <end position="384"/>
    </location>
</feature>
<evidence type="ECO:0000259" key="3">
    <source>
        <dbReference type="Pfam" id="PF20148"/>
    </source>
</evidence>
<dbReference type="InterPro" id="IPR056823">
    <property type="entry name" value="TEN-like_YD-shell"/>
</dbReference>
<dbReference type="NCBIfam" id="TIGR01643">
    <property type="entry name" value="YD_repeat_2x"/>
    <property type="match status" value="9"/>
</dbReference>
<evidence type="ECO:0000259" key="4">
    <source>
        <dbReference type="Pfam" id="PF25023"/>
    </source>
</evidence>
<dbReference type="InterPro" id="IPR050708">
    <property type="entry name" value="T6SS_VgrG/RHS"/>
</dbReference>
<feature type="domain" description="Teneurin-like YD-shell" evidence="4">
    <location>
        <begin position="844"/>
        <end position="990"/>
    </location>
</feature>
<feature type="compositionally biased region" description="Gly residues" evidence="2">
    <location>
        <begin position="215"/>
        <end position="230"/>
    </location>
</feature>
<feature type="compositionally biased region" description="Basic and acidic residues" evidence="2">
    <location>
        <begin position="317"/>
        <end position="326"/>
    </location>
</feature>
<dbReference type="Pfam" id="PF25547">
    <property type="entry name" value="WXG100_2"/>
    <property type="match status" value="1"/>
</dbReference>
<dbReference type="Proteomes" id="UP001180551">
    <property type="component" value="Unassembled WGS sequence"/>
</dbReference>
<dbReference type="InterPro" id="IPR022385">
    <property type="entry name" value="Rhs_assc_core"/>
</dbReference>
<sequence>MDEDDYREMATAMREFADDINEGANEAHQAIQGLVGSAGGSLAVEALNAHWGKINGTHLKNLGECGRMTATALDGVAVLIEGAKIGALVQLGILAAEVIAAQAAAPFTLGLSEVGALAATQATRVIVKRLFKEVCQQVAEQVISIALTPVEEALGAMVGDLVVQLGANALGVQDGVDLNRTANAGKEGFNPGVQNAKDATKSAAGNPMELLSAGGSSGGGGGGGGAGAAGGFSFDPDEHDRVVTGLQSAGGTFRNKAGGKLGRARSHHGRTRGKDAIADAANAMLDKVIDGIADGVKKTAKHLDDNMTRGIKQMAKNHRDNDKGLADHFQGLGKGGEKGPKAPSGGRKLSDSTSEGKKSKSREQLDKEHSNSYTRKDSAVEGCGDPVDVATGRVFIQKIDLRLPASLPLIISRKYESSYRAGHRFGPSWSSTLDQRLDLDEQGIVFVTESGLLLSYEYPEDGNEVLPSSGPRWPLTRTSEGDWSIHDPESGSTRYFAHTGASTALIDEISDRNGNCITFDYDEHSDALTDIRHSAGYHVKLSGDDYGRITTICLAGAGESGADLLVMSYGHDADGNLVTVTNASGAKARFEYDDEYRLSAWVDTNDRRYEYVYDRYSRCIAESGEQGHLRYRFHYGERDLYTRNSVTEVTNSLGFTTCYLINDRLQITAITDPLGRTSRSEYDEFDCLLRAIDPLGRTTSYEYDEGGRLLAVSPADEVPATRSYNSLGLPVSYVAPNGAEWHYQYDDRGNRTALTDPSGAVTRFTFDGRGNIADISDDLGALVSIECDKAGLVSLARDPLGNALNYRRDAFGRVISISDSLGATQRLVWSPEGRLIARVSPDGAEERWTYDGEGNCLSHKKPAGGTTVYEYTHFNQLAAQVNPDGGRYEFTYDTELQLVEVRNPYGLTWEYQYDPTGALVSEKDFNGSTYSYSYDLAGQVVRRDNSVGQSIGYTYDPLGRLTEKDVDGQLTNFMYDANGHLTQARNEQADLIFHRDALGRVVTETVNGRSVRIARDARGRRTSRTTPSGVTGEWTFDQAGRRKACAILGHTMAFEHDAVGREVARHIGEDLSLTQSWDASGHLTSQVVQGASRIIQQRRYSYQHGGALVGINDALNGPRNFTTDVMGRVTAVDAGGWTESYSYDSAGRQSAAHWPARHPSQEARGARTYAGTLVGRAGSIRYEYDAHGRLVLRQKARLSRKPDTWRYTWDAEDRLTSVVTPDGRLWRYGYDAIGRRRLKQCLNSGGEILEQVEFSWDGTNLAEQTSTASGSSTSVTLTWEYSGIRPIAQTEQKRRVNAPQEDVDRRFFAIVTDLIGTPAELVDESAQICWRTRSSLWGTTAWSSKSSAYTPLRFPGQYFDSETGFHYNFHRYYDPDTGRYISPDPLGLQPAPDSHQYVHNPLLWLDPLGLAKKGSIGCDDFEPDDLEEWADHAEVKGAEYAAEYTSPAGNRYYGYNAQGLDTPGALGAIFEQNDHHGACAETNALVRAYTREGPEAIYGGRMSVVHVSDTPEWEHGQTARGCGRCRRLLPNLGIG</sequence>
<name>A0ABU2T950_9ACTN</name>
<dbReference type="Gene3D" id="2.180.10.10">
    <property type="entry name" value="RHS repeat-associated core"/>
    <property type="match status" value="2"/>
</dbReference>
<dbReference type="InterPro" id="IPR045351">
    <property type="entry name" value="DUF6531"/>
</dbReference>
<feature type="domain" description="Teneurin-like YD-shell" evidence="4">
    <location>
        <begin position="1305"/>
        <end position="1384"/>
    </location>
</feature>
<dbReference type="PANTHER" id="PTHR32305:SF15">
    <property type="entry name" value="PROTEIN RHSA-RELATED"/>
    <property type="match status" value="1"/>
</dbReference>
<feature type="compositionally biased region" description="Basic residues" evidence="2">
    <location>
        <begin position="262"/>
        <end position="271"/>
    </location>
</feature>
<dbReference type="Pfam" id="PF05593">
    <property type="entry name" value="RHS_repeat"/>
    <property type="match status" value="4"/>
</dbReference>
<evidence type="ECO:0000313" key="6">
    <source>
        <dbReference type="EMBL" id="MDT0457436.1"/>
    </source>
</evidence>
<feature type="region of interest" description="Disordered" evidence="2">
    <location>
        <begin position="206"/>
        <end position="230"/>
    </location>
</feature>
<evidence type="ECO:0000313" key="7">
    <source>
        <dbReference type="Proteomes" id="UP001180551"/>
    </source>
</evidence>
<accession>A0ABU2T950</accession>
<gene>
    <name evidence="6" type="ORF">RM550_17110</name>
</gene>
<protein>
    <submittedName>
        <fullName evidence="6">RHS repeat-associated core domain-containing protein</fullName>
    </submittedName>
</protein>
<feature type="domain" description="DUF6531" evidence="3">
    <location>
        <begin position="384"/>
        <end position="455"/>
    </location>
</feature>
<feature type="domain" description="Outer membrane channel protein CpnT-like N-terminal" evidence="5">
    <location>
        <begin position="2"/>
        <end position="125"/>
    </location>
</feature>
<evidence type="ECO:0000256" key="1">
    <source>
        <dbReference type="ARBA" id="ARBA00022737"/>
    </source>
</evidence>
<keyword evidence="1" id="KW-0677">Repeat</keyword>
<dbReference type="PANTHER" id="PTHR32305">
    <property type="match status" value="1"/>
</dbReference>
<proteinExistence type="predicted"/>
<feature type="compositionally biased region" description="Basic and acidic residues" evidence="2">
    <location>
        <begin position="348"/>
        <end position="379"/>
    </location>
</feature>
<evidence type="ECO:0000259" key="5">
    <source>
        <dbReference type="Pfam" id="PF25547"/>
    </source>
</evidence>
<dbReference type="InterPro" id="IPR006530">
    <property type="entry name" value="YD"/>
</dbReference>
<keyword evidence="7" id="KW-1185">Reference proteome</keyword>
<dbReference type="EMBL" id="JAVRFE010000020">
    <property type="protein sequence ID" value="MDT0457436.1"/>
    <property type="molecule type" value="Genomic_DNA"/>
</dbReference>
<organism evidence="6 7">
    <name type="scientific">Streptomyces mooreae</name>
    <dbReference type="NCBI Taxonomy" id="3075523"/>
    <lineage>
        <taxon>Bacteria</taxon>
        <taxon>Bacillati</taxon>
        <taxon>Actinomycetota</taxon>
        <taxon>Actinomycetes</taxon>
        <taxon>Kitasatosporales</taxon>
        <taxon>Streptomycetaceae</taxon>
        <taxon>Streptomyces</taxon>
    </lineage>
</organism>
<dbReference type="Pfam" id="PF20148">
    <property type="entry name" value="DUF6531"/>
    <property type="match status" value="1"/>
</dbReference>
<dbReference type="RefSeq" id="WP_311624576.1">
    <property type="nucleotide sequence ID" value="NZ_JAVRFE010000020.1"/>
</dbReference>
<dbReference type="InterPro" id="IPR057746">
    <property type="entry name" value="CpnT-like_N"/>
</dbReference>
<evidence type="ECO:0000256" key="2">
    <source>
        <dbReference type="SAM" id="MobiDB-lite"/>
    </source>
</evidence>
<reference evidence="6" key="1">
    <citation type="submission" date="2024-05" db="EMBL/GenBank/DDBJ databases">
        <title>30 novel species of actinomycetes from the DSMZ collection.</title>
        <authorList>
            <person name="Nouioui I."/>
        </authorList>
    </citation>
    <scope>NUCLEOTIDE SEQUENCE</scope>
    <source>
        <strain evidence="6">DSM 41527</strain>
    </source>
</reference>
<dbReference type="Pfam" id="PF25023">
    <property type="entry name" value="TEN_YD-shell"/>
    <property type="match status" value="2"/>
</dbReference>
<feature type="region of interest" description="Disordered" evidence="2">
    <location>
        <begin position="249"/>
        <end position="272"/>
    </location>
</feature>